<dbReference type="Pfam" id="PF17353">
    <property type="entry name" value="DUF5381"/>
    <property type="match status" value="1"/>
</dbReference>
<proteinExistence type="predicted"/>
<protein>
    <submittedName>
        <fullName evidence="1">DUF5381 family protein</fullName>
    </submittedName>
</protein>
<organism evidence="1 2">
    <name type="scientific">Metabacillus flavus</name>
    <dbReference type="NCBI Taxonomy" id="2823519"/>
    <lineage>
        <taxon>Bacteria</taxon>
        <taxon>Bacillati</taxon>
        <taxon>Bacillota</taxon>
        <taxon>Bacilli</taxon>
        <taxon>Bacillales</taxon>
        <taxon>Bacillaceae</taxon>
        <taxon>Metabacillus</taxon>
    </lineage>
</organism>
<evidence type="ECO:0000313" key="2">
    <source>
        <dbReference type="Proteomes" id="UP000682403"/>
    </source>
</evidence>
<accession>A0ABS5LJ33</accession>
<name>A0ABS5LJ33_9BACI</name>
<dbReference type="InterPro" id="IPR035324">
    <property type="entry name" value="DUF5381"/>
</dbReference>
<sequence length="60" mass="7054">MLTTILWLPSFLKRGTTLHYIYEGENGFISDRKKEVAFRDIQDIGLNNFRPSMEGLFMKN</sequence>
<comment type="caution">
    <text evidence="1">The sequence shown here is derived from an EMBL/GenBank/DDBJ whole genome shotgun (WGS) entry which is preliminary data.</text>
</comment>
<dbReference type="EMBL" id="JAGVRK010000001">
    <property type="protein sequence ID" value="MBS2970732.1"/>
    <property type="molecule type" value="Genomic_DNA"/>
</dbReference>
<gene>
    <name evidence="1" type="ORF">J9317_18470</name>
</gene>
<dbReference type="Proteomes" id="UP000682403">
    <property type="component" value="Unassembled WGS sequence"/>
</dbReference>
<reference evidence="1 2" key="1">
    <citation type="submission" date="2021-04" db="EMBL/GenBank/DDBJ databases">
        <title>Metabacillus sp. strain KIGAM252 whole genome sequence.</title>
        <authorList>
            <person name="Seo M.-J."/>
            <person name="Cho E.-S."/>
            <person name="Hwang C.Y."/>
            <person name="Yoon D.J."/>
        </authorList>
    </citation>
    <scope>NUCLEOTIDE SEQUENCE [LARGE SCALE GENOMIC DNA]</scope>
    <source>
        <strain evidence="1 2">KIGAM252</strain>
    </source>
</reference>
<evidence type="ECO:0000313" key="1">
    <source>
        <dbReference type="EMBL" id="MBS2970732.1"/>
    </source>
</evidence>
<keyword evidence="2" id="KW-1185">Reference proteome</keyword>